<evidence type="ECO:0000256" key="8">
    <source>
        <dbReference type="SAM" id="SignalP"/>
    </source>
</evidence>
<dbReference type="InterPro" id="IPR023828">
    <property type="entry name" value="Peptidase_S8_Ser-AS"/>
</dbReference>
<organism evidence="10 11">
    <name type="scientific">Kitasatospora acidiphila</name>
    <dbReference type="NCBI Taxonomy" id="2567942"/>
    <lineage>
        <taxon>Bacteria</taxon>
        <taxon>Bacillati</taxon>
        <taxon>Actinomycetota</taxon>
        <taxon>Actinomycetes</taxon>
        <taxon>Kitasatosporales</taxon>
        <taxon>Streptomycetaceae</taxon>
        <taxon>Kitasatospora</taxon>
    </lineage>
</organism>
<dbReference type="PANTHER" id="PTHR43806">
    <property type="entry name" value="PEPTIDASE S8"/>
    <property type="match status" value="1"/>
</dbReference>
<dbReference type="Pfam" id="PF00082">
    <property type="entry name" value="Peptidase_S8"/>
    <property type="match status" value="1"/>
</dbReference>
<dbReference type="AlphaFoldDB" id="A0A540W1V3"/>
<dbReference type="RefSeq" id="WP_141633688.1">
    <property type="nucleotide sequence ID" value="NZ_VIGB01000003.1"/>
</dbReference>
<dbReference type="GO" id="GO:0006508">
    <property type="term" value="P:proteolysis"/>
    <property type="evidence" value="ECO:0007669"/>
    <property type="project" value="UniProtKB-KW"/>
</dbReference>
<evidence type="ECO:0000259" key="9">
    <source>
        <dbReference type="Pfam" id="PF00082"/>
    </source>
</evidence>
<dbReference type="PROSITE" id="PS00137">
    <property type="entry name" value="SUBTILASE_HIS"/>
    <property type="match status" value="1"/>
</dbReference>
<feature type="active site" description="Charge relay system" evidence="5 6">
    <location>
        <position position="211"/>
    </location>
</feature>
<dbReference type="InterPro" id="IPR022398">
    <property type="entry name" value="Peptidase_S8_His-AS"/>
</dbReference>
<dbReference type="SUPFAM" id="SSF52743">
    <property type="entry name" value="Subtilisin-like"/>
    <property type="match status" value="1"/>
</dbReference>
<name>A0A540W1V3_9ACTN</name>
<evidence type="ECO:0000256" key="7">
    <source>
        <dbReference type="RuleBase" id="RU003355"/>
    </source>
</evidence>
<evidence type="ECO:0000256" key="3">
    <source>
        <dbReference type="ARBA" id="ARBA00022801"/>
    </source>
</evidence>
<evidence type="ECO:0000256" key="6">
    <source>
        <dbReference type="PROSITE-ProRule" id="PRU01240"/>
    </source>
</evidence>
<dbReference type="InterPro" id="IPR015500">
    <property type="entry name" value="Peptidase_S8_subtilisin-rel"/>
</dbReference>
<accession>A0A540W1V3</accession>
<feature type="active site" description="Charge relay system" evidence="5 6">
    <location>
        <position position="169"/>
    </location>
</feature>
<dbReference type="InterPro" id="IPR036852">
    <property type="entry name" value="Peptidase_S8/S53_dom_sf"/>
</dbReference>
<dbReference type="PRINTS" id="PR00723">
    <property type="entry name" value="SUBTILISIN"/>
</dbReference>
<dbReference type="EMBL" id="VIGB01000003">
    <property type="protein sequence ID" value="TQF03005.1"/>
    <property type="molecule type" value="Genomic_DNA"/>
</dbReference>
<keyword evidence="3 6" id="KW-0378">Hydrolase</keyword>
<dbReference type="Gene3D" id="3.40.50.200">
    <property type="entry name" value="Peptidase S8/S53 domain"/>
    <property type="match status" value="1"/>
</dbReference>
<dbReference type="InterPro" id="IPR023827">
    <property type="entry name" value="Peptidase_S8_Asp-AS"/>
</dbReference>
<feature type="active site" description="Charge relay system" evidence="5 6">
    <location>
        <position position="416"/>
    </location>
</feature>
<dbReference type="PROSITE" id="PS00136">
    <property type="entry name" value="SUBTILASE_ASP"/>
    <property type="match status" value="1"/>
</dbReference>
<protein>
    <submittedName>
        <fullName evidence="10">S8 family serine peptidase</fullName>
    </submittedName>
</protein>
<evidence type="ECO:0000313" key="11">
    <source>
        <dbReference type="Proteomes" id="UP000319103"/>
    </source>
</evidence>
<comment type="similarity">
    <text evidence="1 6 7">Belongs to the peptidase S8 family.</text>
</comment>
<keyword evidence="4 6" id="KW-0720">Serine protease</keyword>
<evidence type="ECO:0000256" key="4">
    <source>
        <dbReference type="ARBA" id="ARBA00022825"/>
    </source>
</evidence>
<sequence>MGVRRIRKVRGAAAGLALATAVALALPAGVASAATPAPAGSTGPLLSYLVNTKANHGQVQKAEREITAAGGTVVYAYEQIGVIIARSTNTAFATTLRGLNGIDSVGATRTAGIPQGDVETAEVTTPPAAAPADGSEPLQAEQWDLREIGADKAHQVTLGSRDVVVGVLDSGIDATHEDLAANVDSSLSASCINGGAPDTSWQSWQPTSSPHGTHVAGTIAAAKNGKGIVGIAPDVRLAAVKVVDNGGFIYPEYAVCGFVWAAEHHFQVTNSSYFIDPWLYNCQGDPDQAAIVTAVRRAVEYSQGNGVLNVAAAGNYNTDLAHKTTDALSPDDTTPVSRPVDDSCLELPAELPGVIAVSAVGSQGVKSYYSSYGAGVVTVAAPGGDAQFQIPDTPDRNGRVLSTLPGNKYGYMQGTSMATPHATGVVALLASAHPGASPAELTALLTAEAHPIACPTGPFNPGGTGAWAATCEGSPLDNGFYGHGLVDANAAVRL</sequence>
<dbReference type="GO" id="GO:0004252">
    <property type="term" value="F:serine-type endopeptidase activity"/>
    <property type="evidence" value="ECO:0007669"/>
    <property type="project" value="UniProtKB-UniRule"/>
</dbReference>
<dbReference type="PROSITE" id="PS51892">
    <property type="entry name" value="SUBTILASE"/>
    <property type="match status" value="1"/>
</dbReference>
<evidence type="ECO:0000313" key="10">
    <source>
        <dbReference type="EMBL" id="TQF03005.1"/>
    </source>
</evidence>
<keyword evidence="8" id="KW-0732">Signal</keyword>
<keyword evidence="2 6" id="KW-0645">Protease</keyword>
<evidence type="ECO:0000256" key="5">
    <source>
        <dbReference type="PIRSR" id="PIRSR615500-1"/>
    </source>
</evidence>
<dbReference type="PROSITE" id="PS00138">
    <property type="entry name" value="SUBTILASE_SER"/>
    <property type="match status" value="1"/>
</dbReference>
<gene>
    <name evidence="10" type="ORF">E6W39_12960</name>
</gene>
<proteinExistence type="inferred from homology"/>
<dbReference type="Proteomes" id="UP000319103">
    <property type="component" value="Unassembled WGS sequence"/>
</dbReference>
<feature type="chain" id="PRO_5022159359" evidence="8">
    <location>
        <begin position="34"/>
        <end position="494"/>
    </location>
</feature>
<dbReference type="InterPro" id="IPR000209">
    <property type="entry name" value="Peptidase_S8/S53_dom"/>
</dbReference>
<evidence type="ECO:0000256" key="1">
    <source>
        <dbReference type="ARBA" id="ARBA00011073"/>
    </source>
</evidence>
<dbReference type="InterPro" id="IPR050131">
    <property type="entry name" value="Peptidase_S8_subtilisin-like"/>
</dbReference>
<dbReference type="OrthoDB" id="9813435at2"/>
<evidence type="ECO:0000256" key="2">
    <source>
        <dbReference type="ARBA" id="ARBA00022670"/>
    </source>
</evidence>
<comment type="caution">
    <text evidence="10">The sequence shown here is derived from an EMBL/GenBank/DDBJ whole genome shotgun (WGS) entry which is preliminary data.</text>
</comment>
<reference evidence="10 11" key="1">
    <citation type="submission" date="2019-06" db="EMBL/GenBank/DDBJ databases">
        <title>Description of Kitasatospora acidophila sp. nov. isolated from pine grove soil, and reclassification of Streptomyces novaecaesareae to Kitasatospora novaeceasareae comb. nov.</title>
        <authorList>
            <person name="Kim M.J."/>
        </authorList>
    </citation>
    <scope>NUCLEOTIDE SEQUENCE [LARGE SCALE GENOMIC DNA]</scope>
    <source>
        <strain evidence="10 11">MMS16-CNU292</strain>
    </source>
</reference>
<keyword evidence="11" id="KW-1185">Reference proteome</keyword>
<dbReference type="PANTHER" id="PTHR43806:SF11">
    <property type="entry name" value="CEREVISIN-RELATED"/>
    <property type="match status" value="1"/>
</dbReference>
<feature type="signal peptide" evidence="8">
    <location>
        <begin position="1"/>
        <end position="33"/>
    </location>
</feature>
<feature type="domain" description="Peptidase S8/S53" evidence="9">
    <location>
        <begin position="161"/>
        <end position="483"/>
    </location>
</feature>